<comment type="caution">
    <text evidence="4">The sequence shown here is derived from an EMBL/GenBank/DDBJ whole genome shotgun (WGS) entry which is preliminary data.</text>
</comment>
<evidence type="ECO:0000256" key="2">
    <source>
        <dbReference type="ARBA" id="ARBA00022840"/>
    </source>
</evidence>
<dbReference type="Gene3D" id="3.40.50.300">
    <property type="entry name" value="P-loop containing nucleotide triphosphate hydrolases"/>
    <property type="match status" value="1"/>
</dbReference>
<dbReference type="EMBL" id="JBHLWH010000039">
    <property type="protein sequence ID" value="MFC0249435.1"/>
    <property type="molecule type" value="Genomic_DNA"/>
</dbReference>
<dbReference type="PANTHER" id="PTHR43158:SF2">
    <property type="entry name" value="SKFA PEPTIDE EXPORT ATP-BINDING PROTEIN SKFE"/>
    <property type="match status" value="1"/>
</dbReference>
<dbReference type="PANTHER" id="PTHR43158">
    <property type="entry name" value="SKFA PEPTIDE EXPORT ATP-BINDING PROTEIN SKFE"/>
    <property type="match status" value="1"/>
</dbReference>
<keyword evidence="5" id="KW-1185">Reference proteome</keyword>
<dbReference type="Pfam" id="PF00005">
    <property type="entry name" value="ABC_tran"/>
    <property type="match status" value="1"/>
</dbReference>
<evidence type="ECO:0000313" key="5">
    <source>
        <dbReference type="Proteomes" id="UP001589766"/>
    </source>
</evidence>
<dbReference type="InterPro" id="IPR003593">
    <property type="entry name" value="AAA+_ATPase"/>
</dbReference>
<evidence type="ECO:0000256" key="1">
    <source>
        <dbReference type="ARBA" id="ARBA00022741"/>
    </source>
</evidence>
<keyword evidence="1" id="KW-0547">Nucleotide-binding</keyword>
<sequence length="218" mass="23569">MSLSGHAAERTRVECVEASVRLLDTTLLRPTTFAASAGEWWSVTGPNGSGKSTLLRVLAGRASPSEGTCRVLGRPVGSSDPSHRREIASLVDSVPVASDMTLREQLGMVAASWSGNTPAAAEDAVRLAGELRLTHLLDRFPHELSSGQLQLFLMSLVLVRPGQVVILDEPERHLDSDHVKNLADILQQRCRQGATIIMASHDSTLIDTADRRLELNYG</sequence>
<dbReference type="Proteomes" id="UP001589766">
    <property type="component" value="Unassembled WGS sequence"/>
</dbReference>
<dbReference type="RefSeq" id="WP_378042427.1">
    <property type="nucleotide sequence ID" value="NZ_JBHLWH010000039.1"/>
</dbReference>
<evidence type="ECO:0000259" key="3">
    <source>
        <dbReference type="PROSITE" id="PS50893"/>
    </source>
</evidence>
<dbReference type="SUPFAM" id="SSF52540">
    <property type="entry name" value="P-loop containing nucleoside triphosphate hydrolases"/>
    <property type="match status" value="1"/>
</dbReference>
<reference evidence="4 5" key="1">
    <citation type="submission" date="2024-09" db="EMBL/GenBank/DDBJ databases">
        <authorList>
            <person name="Sun Q."/>
            <person name="Mori K."/>
        </authorList>
    </citation>
    <scope>NUCLEOTIDE SEQUENCE [LARGE SCALE GENOMIC DNA]</scope>
    <source>
        <strain evidence="4 5">CCM 7609</strain>
    </source>
</reference>
<keyword evidence="2 4" id="KW-0067">ATP-binding</keyword>
<dbReference type="SMART" id="SM00382">
    <property type="entry name" value="AAA"/>
    <property type="match status" value="1"/>
</dbReference>
<proteinExistence type="predicted"/>
<dbReference type="PROSITE" id="PS50893">
    <property type="entry name" value="ABC_TRANSPORTER_2"/>
    <property type="match status" value="1"/>
</dbReference>
<dbReference type="InterPro" id="IPR027417">
    <property type="entry name" value="P-loop_NTPase"/>
</dbReference>
<dbReference type="GO" id="GO:0005524">
    <property type="term" value="F:ATP binding"/>
    <property type="evidence" value="ECO:0007669"/>
    <property type="project" value="UniProtKB-KW"/>
</dbReference>
<dbReference type="InterPro" id="IPR003439">
    <property type="entry name" value="ABC_transporter-like_ATP-bd"/>
</dbReference>
<protein>
    <submittedName>
        <fullName evidence="4">ATP-binding cassette domain-containing protein</fullName>
    </submittedName>
</protein>
<evidence type="ECO:0000313" key="4">
    <source>
        <dbReference type="EMBL" id="MFC0249435.1"/>
    </source>
</evidence>
<dbReference type="InterPro" id="IPR017871">
    <property type="entry name" value="ABC_transporter-like_CS"/>
</dbReference>
<gene>
    <name evidence="4" type="ORF">ACFFIO_13095</name>
</gene>
<dbReference type="PROSITE" id="PS00211">
    <property type="entry name" value="ABC_TRANSPORTER_1"/>
    <property type="match status" value="1"/>
</dbReference>
<organism evidence="4 5">
    <name type="scientific">Citricoccus parietis</name>
    <dbReference type="NCBI Taxonomy" id="592307"/>
    <lineage>
        <taxon>Bacteria</taxon>
        <taxon>Bacillati</taxon>
        <taxon>Actinomycetota</taxon>
        <taxon>Actinomycetes</taxon>
        <taxon>Micrococcales</taxon>
        <taxon>Micrococcaceae</taxon>
        <taxon>Citricoccus</taxon>
    </lineage>
</organism>
<feature type="domain" description="ABC transporter" evidence="3">
    <location>
        <begin position="11"/>
        <end position="218"/>
    </location>
</feature>
<name>A0ABV6F7D7_9MICC</name>
<accession>A0ABV6F7D7</accession>